<keyword evidence="2 5" id="KW-0067">ATP-binding</keyword>
<feature type="coiled-coil region" evidence="7">
    <location>
        <begin position="507"/>
        <end position="581"/>
    </location>
</feature>
<dbReference type="GO" id="GO:0000278">
    <property type="term" value="P:mitotic cell cycle"/>
    <property type="evidence" value="ECO:0007669"/>
    <property type="project" value="TreeGrafter"/>
</dbReference>
<dbReference type="PANTHER" id="PTHR47968:SF75">
    <property type="entry name" value="CENTROMERE-ASSOCIATED PROTEIN E"/>
    <property type="match status" value="1"/>
</dbReference>
<keyword evidence="1 5" id="KW-0547">Nucleotide-binding</keyword>
<keyword evidence="6" id="KW-0493">Microtubule</keyword>
<dbReference type="GO" id="GO:0005524">
    <property type="term" value="F:ATP binding"/>
    <property type="evidence" value="ECO:0007669"/>
    <property type="project" value="UniProtKB-UniRule"/>
</dbReference>
<accession>A0A9N9DP58</accession>
<evidence type="ECO:0000313" key="10">
    <source>
        <dbReference type="EMBL" id="CAG8642954.1"/>
    </source>
</evidence>
<evidence type="ECO:0000256" key="4">
    <source>
        <dbReference type="ARBA" id="ARBA00023175"/>
    </source>
</evidence>
<dbReference type="PROSITE" id="PS00411">
    <property type="entry name" value="KINESIN_MOTOR_1"/>
    <property type="match status" value="1"/>
</dbReference>
<dbReference type="InterPro" id="IPR001752">
    <property type="entry name" value="Kinesin_motor_dom"/>
</dbReference>
<reference evidence="10" key="1">
    <citation type="submission" date="2021-06" db="EMBL/GenBank/DDBJ databases">
        <authorList>
            <person name="Kallberg Y."/>
            <person name="Tangrot J."/>
            <person name="Rosling A."/>
        </authorList>
    </citation>
    <scope>NUCLEOTIDE SEQUENCE</scope>
    <source>
        <strain evidence="10">CL551</strain>
    </source>
</reference>
<dbReference type="EMBL" id="CAJVPV010009576">
    <property type="protein sequence ID" value="CAG8642954.1"/>
    <property type="molecule type" value="Genomic_DNA"/>
</dbReference>
<dbReference type="Proteomes" id="UP000789342">
    <property type="component" value="Unassembled WGS sequence"/>
</dbReference>
<comment type="similarity">
    <text evidence="5 6">Belongs to the TRAFAC class myosin-kinesin ATPase superfamily. Kinesin family.</text>
</comment>
<comment type="caution">
    <text evidence="10">The sequence shown here is derived from an EMBL/GenBank/DDBJ whole genome shotgun (WGS) entry which is preliminary data.</text>
</comment>
<name>A0A9N9DP58_9GLOM</name>
<dbReference type="PROSITE" id="PS50067">
    <property type="entry name" value="KINESIN_MOTOR_2"/>
    <property type="match status" value="1"/>
</dbReference>
<dbReference type="InterPro" id="IPR019821">
    <property type="entry name" value="Kinesin_motor_CS"/>
</dbReference>
<dbReference type="SUPFAM" id="SSF52540">
    <property type="entry name" value="P-loop containing nucleoside triphosphate hydrolases"/>
    <property type="match status" value="1"/>
</dbReference>
<dbReference type="GO" id="GO:0005874">
    <property type="term" value="C:microtubule"/>
    <property type="evidence" value="ECO:0007669"/>
    <property type="project" value="UniProtKB-KW"/>
</dbReference>
<dbReference type="AlphaFoldDB" id="A0A9N9DP58"/>
<feature type="non-terminal residue" evidence="10">
    <location>
        <position position="1"/>
    </location>
</feature>
<dbReference type="PANTHER" id="PTHR47968">
    <property type="entry name" value="CENTROMERE PROTEIN E"/>
    <property type="match status" value="1"/>
</dbReference>
<evidence type="ECO:0000256" key="3">
    <source>
        <dbReference type="ARBA" id="ARBA00023054"/>
    </source>
</evidence>
<evidence type="ECO:0000259" key="9">
    <source>
        <dbReference type="PROSITE" id="PS50067"/>
    </source>
</evidence>
<evidence type="ECO:0000256" key="5">
    <source>
        <dbReference type="PROSITE-ProRule" id="PRU00283"/>
    </source>
</evidence>
<dbReference type="GO" id="GO:0003777">
    <property type="term" value="F:microtubule motor activity"/>
    <property type="evidence" value="ECO:0007669"/>
    <property type="project" value="InterPro"/>
</dbReference>
<evidence type="ECO:0000313" key="11">
    <source>
        <dbReference type="Proteomes" id="UP000789342"/>
    </source>
</evidence>
<evidence type="ECO:0000256" key="2">
    <source>
        <dbReference type="ARBA" id="ARBA00022840"/>
    </source>
</evidence>
<dbReference type="InterPro" id="IPR027417">
    <property type="entry name" value="P-loop_NTPase"/>
</dbReference>
<dbReference type="Gene3D" id="3.40.850.10">
    <property type="entry name" value="Kinesin motor domain"/>
    <property type="match status" value="1"/>
</dbReference>
<sequence length="581" mass="65103">ESFTKSPTSGKVSPAIENSTHPPTVSSPTPDSSKINGNSNAAASSANVKVTIRVRPPNAVELSRGENEIWEVNNDAQNHDNKALFEKGVRDTVGAVMEGYNGTVFAYGQTSSGKTFTMVRCNYNHPTYTKKLIPIFKSDIHDNLYSTKSNPGVIPQAVDTVFEYIKKCQEKQFLLRVSYMEIYNETVRDLLSPDTVDLRIHEDKHRGVYVSPLKEVLVSTPDQVMEEISKGEANRHTGATDWNERSSRSHSIFQMTVESAAKGSLPFRQNRYSMPGMPKMSGSVYSSVLNLIDLAGSEKATTSIDRRKEGSYINKSLLTLATVISKLTEKNSGHIPFRDSKLTRILQNSLSGNARVAVICTISPSIINLEESSNTLKFASRVKKVVTKAQTNEVLDDKALIQKYRMEIEELKVKLERTNSSNEQELSKKLEIEMAKHEEEMLEAQLIRTALKERIDHLTKLILTNTSFNGAPSPAQSKRQMGFNGSFEPANGFTEIEAKLDEKDMKINQLLLELKKKDELVEQLTAQLSAVIFNNTKQNENELISKLQEQNEELQALRDANKRLSVTVEQQKKKLQTLENN</sequence>
<dbReference type="OrthoDB" id="3176171at2759"/>
<organism evidence="10 11">
    <name type="scientific">Acaulospora morrowiae</name>
    <dbReference type="NCBI Taxonomy" id="94023"/>
    <lineage>
        <taxon>Eukaryota</taxon>
        <taxon>Fungi</taxon>
        <taxon>Fungi incertae sedis</taxon>
        <taxon>Mucoromycota</taxon>
        <taxon>Glomeromycotina</taxon>
        <taxon>Glomeromycetes</taxon>
        <taxon>Diversisporales</taxon>
        <taxon>Acaulosporaceae</taxon>
        <taxon>Acaulospora</taxon>
    </lineage>
</organism>
<keyword evidence="4 5" id="KW-0505">Motor protein</keyword>
<feature type="domain" description="Kinesin motor" evidence="9">
    <location>
        <begin position="47"/>
        <end position="385"/>
    </location>
</feature>
<gene>
    <name evidence="10" type="ORF">AMORRO_LOCUS9603</name>
</gene>
<dbReference type="Pfam" id="PF00225">
    <property type="entry name" value="Kinesin"/>
    <property type="match status" value="1"/>
</dbReference>
<evidence type="ECO:0000256" key="8">
    <source>
        <dbReference type="SAM" id="MobiDB-lite"/>
    </source>
</evidence>
<proteinExistence type="inferred from homology"/>
<keyword evidence="11" id="KW-1185">Reference proteome</keyword>
<dbReference type="InterPro" id="IPR027640">
    <property type="entry name" value="Kinesin-like_fam"/>
</dbReference>
<dbReference type="PRINTS" id="PR00380">
    <property type="entry name" value="KINESINHEAVY"/>
</dbReference>
<dbReference type="GO" id="GO:0007018">
    <property type="term" value="P:microtubule-based movement"/>
    <property type="evidence" value="ECO:0007669"/>
    <property type="project" value="InterPro"/>
</dbReference>
<feature type="compositionally biased region" description="Polar residues" evidence="8">
    <location>
        <begin position="1"/>
        <end position="11"/>
    </location>
</feature>
<feature type="compositionally biased region" description="Low complexity" evidence="8">
    <location>
        <begin position="19"/>
        <end position="45"/>
    </location>
</feature>
<dbReference type="SMART" id="SM00129">
    <property type="entry name" value="KISc"/>
    <property type="match status" value="1"/>
</dbReference>
<feature type="region of interest" description="Disordered" evidence="8">
    <location>
        <begin position="1"/>
        <end position="45"/>
    </location>
</feature>
<keyword evidence="3 7" id="KW-0175">Coiled coil</keyword>
<dbReference type="InterPro" id="IPR036961">
    <property type="entry name" value="Kinesin_motor_dom_sf"/>
</dbReference>
<evidence type="ECO:0000256" key="1">
    <source>
        <dbReference type="ARBA" id="ARBA00022741"/>
    </source>
</evidence>
<evidence type="ECO:0000256" key="7">
    <source>
        <dbReference type="SAM" id="Coils"/>
    </source>
</evidence>
<protein>
    <recommendedName>
        <fullName evidence="6">Kinesin-like protein</fullName>
    </recommendedName>
</protein>
<dbReference type="GO" id="GO:0008017">
    <property type="term" value="F:microtubule binding"/>
    <property type="evidence" value="ECO:0007669"/>
    <property type="project" value="InterPro"/>
</dbReference>
<evidence type="ECO:0000256" key="6">
    <source>
        <dbReference type="RuleBase" id="RU000394"/>
    </source>
</evidence>
<feature type="binding site" evidence="5">
    <location>
        <begin position="108"/>
        <end position="115"/>
    </location>
    <ligand>
        <name>ATP</name>
        <dbReference type="ChEBI" id="CHEBI:30616"/>
    </ligand>
</feature>
<feature type="coiled-coil region" evidence="7">
    <location>
        <begin position="401"/>
        <end position="454"/>
    </location>
</feature>